<dbReference type="GO" id="GO:0032259">
    <property type="term" value="P:methylation"/>
    <property type="evidence" value="ECO:0007669"/>
    <property type="project" value="UniProtKB-KW"/>
</dbReference>
<comment type="caution">
    <text evidence="1">The sequence shown here is derived from an EMBL/GenBank/DDBJ whole genome shotgun (WGS) entry which is preliminary data.</text>
</comment>
<dbReference type="Proteomes" id="UP000280073">
    <property type="component" value="Unassembled WGS sequence"/>
</dbReference>
<reference evidence="1 2" key="1">
    <citation type="submission" date="2018-10" db="EMBL/GenBank/DDBJ databases">
        <title>GWAS and RNA-Seq identify cryptic mechanisms of antimicrobial resistance in Acinetobacter baumannii.</title>
        <authorList>
            <person name="Sahl J.W."/>
        </authorList>
    </citation>
    <scope>NUCLEOTIDE SEQUENCE [LARGE SCALE GENOMIC DNA]</scope>
    <source>
        <strain evidence="1 2">TG28175</strain>
    </source>
</reference>
<protein>
    <submittedName>
        <fullName evidence="1">16S rRNA (Guanine(527)-N(7))-methyltransferase RsmG</fullName>
    </submittedName>
</protein>
<feature type="non-terminal residue" evidence="1">
    <location>
        <position position="1"/>
    </location>
</feature>
<keyword evidence="1" id="KW-0808">Transferase</keyword>
<evidence type="ECO:0000313" key="2">
    <source>
        <dbReference type="Proteomes" id="UP000280073"/>
    </source>
</evidence>
<evidence type="ECO:0000313" key="1">
    <source>
        <dbReference type="EMBL" id="RSR62147.1"/>
    </source>
</evidence>
<proteinExistence type="predicted"/>
<dbReference type="AlphaFoldDB" id="A0A3R9TE12"/>
<gene>
    <name evidence="1" type="ORF">EA686_05480</name>
</gene>
<sequence>KQEFSCKVIELHVPRLDEQRHLLLLQRI</sequence>
<accession>A0A3R9TE12</accession>
<name>A0A3R9TE12_ACIBA</name>
<dbReference type="GO" id="GO:0008168">
    <property type="term" value="F:methyltransferase activity"/>
    <property type="evidence" value="ECO:0007669"/>
    <property type="project" value="UniProtKB-KW"/>
</dbReference>
<organism evidence="1 2">
    <name type="scientific">Acinetobacter baumannii</name>
    <dbReference type="NCBI Taxonomy" id="470"/>
    <lineage>
        <taxon>Bacteria</taxon>
        <taxon>Pseudomonadati</taxon>
        <taxon>Pseudomonadota</taxon>
        <taxon>Gammaproteobacteria</taxon>
        <taxon>Moraxellales</taxon>
        <taxon>Moraxellaceae</taxon>
        <taxon>Acinetobacter</taxon>
        <taxon>Acinetobacter calcoaceticus/baumannii complex</taxon>
    </lineage>
</organism>
<keyword evidence="1" id="KW-0489">Methyltransferase</keyword>
<dbReference type="EMBL" id="RFDI01000209">
    <property type="protein sequence ID" value="RSR62147.1"/>
    <property type="molecule type" value="Genomic_DNA"/>
</dbReference>